<comment type="subcellular location">
    <subcellularLocation>
        <location evidence="1 7">Cytoplasm</location>
    </subcellularLocation>
</comment>
<proteinExistence type="inferred from homology"/>
<dbReference type="InterPro" id="IPR029063">
    <property type="entry name" value="SAM-dependent_MTases_sf"/>
</dbReference>
<keyword evidence="6 7" id="KW-0949">S-adenosyl-L-methionine</keyword>
<dbReference type="PANTHER" id="PTHR11579">
    <property type="entry name" value="PROTEIN-L-ISOASPARTATE O-METHYLTRANSFERASE"/>
    <property type="match status" value="1"/>
</dbReference>
<keyword evidence="3 7" id="KW-0963">Cytoplasm</keyword>
<keyword evidence="4 7" id="KW-0489">Methyltransferase</keyword>
<name>A0ABQ5XH73_9GAMM</name>
<feature type="active site" evidence="7">
    <location>
        <position position="75"/>
    </location>
</feature>
<dbReference type="HAMAP" id="MF_00090">
    <property type="entry name" value="PIMT"/>
    <property type="match status" value="1"/>
</dbReference>
<sequence length="236" mass="26207">MHANYVLASQHIYMIDFDQARRQMVECQIAGRGLHDPAVLAAMKRVPREAFVPKQLHGAAYDDGPLPIGEGQTISQPYIVALMVEAARVDKHDRVLEIGTGSGYAAAVLGEIAEHVDTVERHRLLAERAREVLRRLNYRNVTVHVGDGTLGWLQGAPYEVILASAGGPDVPAAWREQLAIGGRLVMPVGMSRFQQYLIRLVRRRDDDWEERKLGAVQFVPLIGAQGWHDQNNGHGI</sequence>
<comment type="function">
    <text evidence="7">Catalyzes the methyl esterification of L-isoaspartyl residues in peptides and proteins that result from spontaneous decomposition of normal L-aspartyl and L-asparaginyl residues. It plays a role in the repair and/or degradation of damaged proteins.</text>
</comment>
<dbReference type="EMBL" id="BSOA01000044">
    <property type="protein sequence ID" value="GLQ89878.1"/>
    <property type="molecule type" value="Genomic_DNA"/>
</dbReference>
<comment type="caution">
    <text evidence="8">The sequence shown here is derived from an EMBL/GenBank/DDBJ whole genome shotgun (WGS) entry which is preliminary data.</text>
</comment>
<dbReference type="EC" id="2.1.1.77" evidence="7"/>
<dbReference type="Gene3D" id="3.40.50.150">
    <property type="entry name" value="Vaccinia Virus protein VP39"/>
    <property type="match status" value="1"/>
</dbReference>
<dbReference type="PROSITE" id="PS01279">
    <property type="entry name" value="PCMT"/>
    <property type="match status" value="1"/>
</dbReference>
<evidence type="ECO:0000313" key="8">
    <source>
        <dbReference type="EMBL" id="GLQ89878.1"/>
    </source>
</evidence>
<dbReference type="Proteomes" id="UP001156627">
    <property type="component" value="Unassembled WGS sequence"/>
</dbReference>
<keyword evidence="5 7" id="KW-0808">Transferase</keyword>
<organism evidence="8 9">
    <name type="scientific">Dyella flagellata</name>
    <dbReference type="NCBI Taxonomy" id="1867833"/>
    <lineage>
        <taxon>Bacteria</taxon>
        <taxon>Pseudomonadati</taxon>
        <taxon>Pseudomonadota</taxon>
        <taxon>Gammaproteobacteria</taxon>
        <taxon>Lysobacterales</taxon>
        <taxon>Rhodanobacteraceae</taxon>
        <taxon>Dyella</taxon>
    </lineage>
</organism>
<dbReference type="NCBIfam" id="TIGR00080">
    <property type="entry name" value="pimt"/>
    <property type="match status" value="1"/>
</dbReference>
<evidence type="ECO:0000256" key="4">
    <source>
        <dbReference type="ARBA" id="ARBA00022603"/>
    </source>
</evidence>
<evidence type="ECO:0000313" key="9">
    <source>
        <dbReference type="Proteomes" id="UP001156627"/>
    </source>
</evidence>
<dbReference type="Pfam" id="PF01135">
    <property type="entry name" value="PCMT"/>
    <property type="match status" value="1"/>
</dbReference>
<dbReference type="NCBIfam" id="NF001453">
    <property type="entry name" value="PRK00312.1"/>
    <property type="match status" value="1"/>
</dbReference>
<dbReference type="RefSeq" id="WP_284333315.1">
    <property type="nucleotide sequence ID" value="NZ_BSOA01000044.1"/>
</dbReference>
<dbReference type="SUPFAM" id="SSF53335">
    <property type="entry name" value="S-adenosyl-L-methionine-dependent methyltransferases"/>
    <property type="match status" value="1"/>
</dbReference>
<reference evidence="9" key="1">
    <citation type="journal article" date="2019" name="Int. J. Syst. Evol. Microbiol.">
        <title>The Global Catalogue of Microorganisms (GCM) 10K type strain sequencing project: providing services to taxonomists for standard genome sequencing and annotation.</title>
        <authorList>
            <consortium name="The Broad Institute Genomics Platform"/>
            <consortium name="The Broad Institute Genome Sequencing Center for Infectious Disease"/>
            <person name="Wu L."/>
            <person name="Ma J."/>
        </authorList>
    </citation>
    <scope>NUCLEOTIDE SEQUENCE [LARGE SCALE GENOMIC DNA]</scope>
    <source>
        <strain evidence="9">NBRC 111981</strain>
    </source>
</reference>
<dbReference type="InterPro" id="IPR000682">
    <property type="entry name" value="PCMT"/>
</dbReference>
<gene>
    <name evidence="7" type="primary">pcm</name>
    <name evidence="8" type="ORF">GCM10007898_34530</name>
</gene>
<evidence type="ECO:0000256" key="1">
    <source>
        <dbReference type="ARBA" id="ARBA00004496"/>
    </source>
</evidence>
<evidence type="ECO:0000256" key="6">
    <source>
        <dbReference type="ARBA" id="ARBA00022691"/>
    </source>
</evidence>
<evidence type="ECO:0000256" key="7">
    <source>
        <dbReference type="HAMAP-Rule" id="MF_00090"/>
    </source>
</evidence>
<evidence type="ECO:0000256" key="3">
    <source>
        <dbReference type="ARBA" id="ARBA00022490"/>
    </source>
</evidence>
<comment type="similarity">
    <text evidence="2 7">Belongs to the methyltransferase superfamily. L-isoaspartyl/D-aspartyl protein methyltransferase family.</text>
</comment>
<dbReference type="PANTHER" id="PTHR11579:SF0">
    <property type="entry name" value="PROTEIN-L-ISOASPARTATE(D-ASPARTATE) O-METHYLTRANSFERASE"/>
    <property type="match status" value="1"/>
</dbReference>
<keyword evidence="9" id="KW-1185">Reference proteome</keyword>
<evidence type="ECO:0000256" key="2">
    <source>
        <dbReference type="ARBA" id="ARBA00005369"/>
    </source>
</evidence>
<protein>
    <recommendedName>
        <fullName evidence="7">Protein-L-isoaspartate O-methyltransferase</fullName>
        <ecNumber evidence="7">2.1.1.77</ecNumber>
    </recommendedName>
    <alternativeName>
        <fullName evidence="7">L-isoaspartyl protein carboxyl methyltransferase</fullName>
    </alternativeName>
    <alternativeName>
        <fullName evidence="7">Protein L-isoaspartyl methyltransferase</fullName>
    </alternativeName>
    <alternativeName>
        <fullName evidence="7">Protein-beta-aspartate methyltransferase</fullName>
        <shortName evidence="7">PIMT</shortName>
    </alternativeName>
</protein>
<evidence type="ECO:0000256" key="5">
    <source>
        <dbReference type="ARBA" id="ARBA00022679"/>
    </source>
</evidence>
<accession>A0ABQ5XH73</accession>
<comment type="catalytic activity">
    <reaction evidence="7">
        <text>[protein]-L-isoaspartate + S-adenosyl-L-methionine = [protein]-L-isoaspartate alpha-methyl ester + S-adenosyl-L-homocysteine</text>
        <dbReference type="Rhea" id="RHEA:12705"/>
        <dbReference type="Rhea" id="RHEA-COMP:12143"/>
        <dbReference type="Rhea" id="RHEA-COMP:12144"/>
        <dbReference type="ChEBI" id="CHEBI:57856"/>
        <dbReference type="ChEBI" id="CHEBI:59789"/>
        <dbReference type="ChEBI" id="CHEBI:90596"/>
        <dbReference type="ChEBI" id="CHEBI:90598"/>
        <dbReference type="EC" id="2.1.1.77"/>
    </reaction>
</comment>
<dbReference type="CDD" id="cd02440">
    <property type="entry name" value="AdoMet_MTases"/>
    <property type="match status" value="1"/>
</dbReference>